<evidence type="ECO:0000313" key="3">
    <source>
        <dbReference type="Proteomes" id="UP001436297"/>
    </source>
</evidence>
<dbReference type="Pfam" id="PF12363">
    <property type="entry name" value="Phage_TAC_12"/>
    <property type="match status" value="1"/>
</dbReference>
<proteinExistence type="predicted"/>
<evidence type="ECO:0000313" key="2">
    <source>
        <dbReference type="EMBL" id="XAF69624.1"/>
    </source>
</evidence>
<dbReference type="RefSeq" id="WP_342610258.1">
    <property type="nucleotide sequence ID" value="NZ_CP128355.1"/>
</dbReference>
<protein>
    <submittedName>
        <fullName evidence="2">Tail assembly chaperone</fullName>
    </submittedName>
</protein>
<gene>
    <name evidence="2" type="ORF">QQM35_05985</name>
</gene>
<reference evidence="2 3" key="1">
    <citation type="journal article" date="2024" name="Pathogens">
        <title>Staphylococcus hsinchuensis sp. nov., Isolated from Soymilk.</title>
        <authorList>
            <person name="Wang Y.T."/>
            <person name="Lin Y.C."/>
            <person name="Hsieh Y.H."/>
            <person name="Lin Y.T."/>
            <person name="Hamada M."/>
            <person name="Chen C.C."/>
            <person name="Liou J.S."/>
            <person name="Lee A.Y."/>
            <person name="Zhang W.L."/>
            <person name="Chen Y.T."/>
            <person name="Huang C.H."/>
        </authorList>
    </citation>
    <scope>NUCLEOTIDE SEQUENCE [LARGE SCALE GENOMIC DNA]</scope>
    <source>
        <strain evidence="2 3">H164</strain>
    </source>
</reference>
<evidence type="ECO:0000256" key="1">
    <source>
        <dbReference type="SAM" id="MobiDB-lite"/>
    </source>
</evidence>
<feature type="compositionally biased region" description="Basic and acidic residues" evidence="1">
    <location>
        <begin position="122"/>
        <end position="131"/>
    </location>
</feature>
<accession>A0ABZ3E9U8</accession>
<name>A0ABZ3E9U8_9STAP</name>
<sequence>MEIKFKGRTYKLSFGFRFINEIDRTNGTNIEHDGQSINFGNGLEMIVPMLQNASIAHIGRVILAATSHYKQQAPTIDDLDEILNDIAENQGLQAFADEVIEELGKQPMTQNLVKQATEVEEEPKKKDKKEK</sequence>
<feature type="region of interest" description="Disordered" evidence="1">
    <location>
        <begin position="110"/>
        <end position="131"/>
    </location>
</feature>
<organism evidence="2 3">
    <name type="scientific">Staphylococcus hsinchuensis</name>
    <dbReference type="NCBI Taxonomy" id="3051183"/>
    <lineage>
        <taxon>Bacteria</taxon>
        <taxon>Bacillati</taxon>
        <taxon>Bacillota</taxon>
        <taxon>Bacilli</taxon>
        <taxon>Bacillales</taxon>
        <taxon>Staphylococcaceae</taxon>
        <taxon>Staphylococcus</taxon>
    </lineage>
</organism>
<dbReference type="InterPro" id="IPR024410">
    <property type="entry name" value="Phage_TAC_12"/>
</dbReference>
<dbReference type="EMBL" id="CP128355">
    <property type="protein sequence ID" value="XAF69624.1"/>
    <property type="molecule type" value="Genomic_DNA"/>
</dbReference>
<dbReference type="Proteomes" id="UP001436297">
    <property type="component" value="Chromosome"/>
</dbReference>
<keyword evidence="3" id="KW-1185">Reference proteome</keyword>